<evidence type="ECO:0000256" key="1">
    <source>
        <dbReference type="ARBA" id="ARBA00004418"/>
    </source>
</evidence>
<name>A0ABY0IV06_9RHOO</name>
<organism evidence="8 9">
    <name type="scientific">Azospira oryzae</name>
    <dbReference type="NCBI Taxonomy" id="146939"/>
    <lineage>
        <taxon>Bacteria</taxon>
        <taxon>Pseudomonadati</taxon>
        <taxon>Pseudomonadota</taxon>
        <taxon>Betaproteobacteria</taxon>
        <taxon>Rhodocyclales</taxon>
        <taxon>Rhodocyclaceae</taxon>
        <taxon>Azospira</taxon>
    </lineage>
</organism>
<sequence length="454" mass="48916">MLISARRTSLLALSLAAAFALAGPAQAAKPAKASAAPAKTAAPQEPVELTLSHQLEESRTSRLQEVVDRFNGQQKAYKVVLVHRQGGAGNYHMNLALRDELSHFVNGKEPYRALFQVISESKEKIDTARLAPELRSGVTDGKGRLLGLPMAYSTPVLFYSKSAFRRAGLDPEAPPKTWWELQAVAGKLFDAGIKCPYTTSRPAWVHIDNLAARNNVETVGERGEMAFNGMMQVKHVALLNSWYKARYFHTFGGQNEADAHFASGECGMITTASDRFVTFRENKDLDVGVAPLPYYDDAYGAPRQALADGASLWVGPGHKAAEYKGVAKFVGFLMAPDMQVEIARSGGYLPLTAAAQAAAKGKLLKDDMRNIDVAQAQLGPVLPRTSVSKAAALTPVVSAINPVRLIIDEELEQVWSNKKPAKLALDNAVSRANAVLRSGAAARLAEAPAASKVR</sequence>
<dbReference type="EMBL" id="SHKM01000001">
    <property type="protein sequence ID" value="RZT90556.1"/>
    <property type="molecule type" value="Genomic_DNA"/>
</dbReference>
<feature type="signal peptide" evidence="7">
    <location>
        <begin position="1"/>
        <end position="27"/>
    </location>
</feature>
<evidence type="ECO:0000256" key="2">
    <source>
        <dbReference type="ARBA" id="ARBA00008520"/>
    </source>
</evidence>
<comment type="subunit">
    <text evidence="3">The complex is composed of two ATP-binding proteins (UgpC), two transmembrane proteins (UgpA and UgpE) and a solute-binding protein (UgpB).</text>
</comment>
<feature type="chain" id="PRO_5045659991" description="sn-glycerol-3-phosphate-binding periplasmic protein UgpB" evidence="7">
    <location>
        <begin position="28"/>
        <end position="454"/>
    </location>
</feature>
<dbReference type="PROSITE" id="PS51318">
    <property type="entry name" value="TAT"/>
    <property type="match status" value="1"/>
</dbReference>
<evidence type="ECO:0000313" key="9">
    <source>
        <dbReference type="Proteomes" id="UP000292136"/>
    </source>
</evidence>
<keyword evidence="5" id="KW-0813">Transport</keyword>
<comment type="subcellular location">
    <subcellularLocation>
        <location evidence="1">Periplasm</location>
    </subcellularLocation>
</comment>
<dbReference type="PANTHER" id="PTHR43649">
    <property type="entry name" value="ARABINOSE-BINDING PROTEIN-RELATED"/>
    <property type="match status" value="1"/>
</dbReference>
<evidence type="ECO:0000256" key="4">
    <source>
        <dbReference type="ARBA" id="ARBA00017470"/>
    </source>
</evidence>
<evidence type="ECO:0000256" key="5">
    <source>
        <dbReference type="ARBA" id="ARBA00022448"/>
    </source>
</evidence>
<proteinExistence type="inferred from homology"/>
<keyword evidence="9" id="KW-1185">Reference proteome</keyword>
<comment type="caution">
    <text evidence="8">The sequence shown here is derived from an EMBL/GenBank/DDBJ whole genome shotgun (WGS) entry which is preliminary data.</text>
</comment>
<dbReference type="InterPro" id="IPR006311">
    <property type="entry name" value="TAT_signal"/>
</dbReference>
<evidence type="ECO:0000256" key="3">
    <source>
        <dbReference type="ARBA" id="ARBA00011557"/>
    </source>
</evidence>
<dbReference type="SUPFAM" id="SSF53850">
    <property type="entry name" value="Periplasmic binding protein-like II"/>
    <property type="match status" value="1"/>
</dbReference>
<dbReference type="Pfam" id="PF13416">
    <property type="entry name" value="SBP_bac_8"/>
    <property type="match status" value="1"/>
</dbReference>
<reference evidence="8 9" key="1">
    <citation type="submission" date="2019-02" db="EMBL/GenBank/DDBJ databases">
        <title>Genomic Encyclopedia of Type Strains, Phase IV (KMG-IV): sequencing the most valuable type-strain genomes for metagenomic binning, comparative biology and taxonomic classification.</title>
        <authorList>
            <person name="Goeker M."/>
        </authorList>
    </citation>
    <scope>NUCLEOTIDE SEQUENCE [LARGE SCALE GENOMIC DNA]</scope>
    <source>
        <strain evidence="8 9">DSM 21223</strain>
    </source>
</reference>
<accession>A0ABY0IV06</accession>
<keyword evidence="6 7" id="KW-0732">Signal</keyword>
<comment type="similarity">
    <text evidence="2">Belongs to the bacterial solute-binding protein 1 family.</text>
</comment>
<evidence type="ECO:0000256" key="6">
    <source>
        <dbReference type="ARBA" id="ARBA00022729"/>
    </source>
</evidence>
<dbReference type="InterPro" id="IPR006059">
    <property type="entry name" value="SBP"/>
</dbReference>
<evidence type="ECO:0000256" key="7">
    <source>
        <dbReference type="SAM" id="SignalP"/>
    </source>
</evidence>
<dbReference type="PANTHER" id="PTHR43649:SF31">
    <property type="entry name" value="SN-GLYCEROL-3-PHOSPHATE-BINDING PERIPLASMIC PROTEIN UGPB"/>
    <property type="match status" value="1"/>
</dbReference>
<dbReference type="RefSeq" id="WP_130458953.1">
    <property type="nucleotide sequence ID" value="NZ_SHKM01000001.1"/>
</dbReference>
<dbReference type="Proteomes" id="UP000292136">
    <property type="component" value="Unassembled WGS sequence"/>
</dbReference>
<protein>
    <recommendedName>
        <fullName evidence="4">sn-glycerol-3-phosphate-binding periplasmic protein UgpB</fullName>
    </recommendedName>
</protein>
<gene>
    <name evidence="8" type="ORF">EV678_1374</name>
</gene>
<dbReference type="InterPro" id="IPR050490">
    <property type="entry name" value="Bact_solute-bd_prot1"/>
</dbReference>
<evidence type="ECO:0000313" key="8">
    <source>
        <dbReference type="EMBL" id="RZT90556.1"/>
    </source>
</evidence>
<dbReference type="Gene3D" id="3.40.190.10">
    <property type="entry name" value="Periplasmic binding protein-like II"/>
    <property type="match status" value="2"/>
</dbReference>